<reference evidence="9 10" key="1">
    <citation type="journal article" date="2016" name="Nat. Commun.">
        <title>Thousands of microbial genomes shed light on interconnected biogeochemical processes in an aquifer system.</title>
        <authorList>
            <person name="Anantharaman K."/>
            <person name="Brown C.T."/>
            <person name="Hug L.A."/>
            <person name="Sharon I."/>
            <person name="Castelle C.J."/>
            <person name="Probst A.J."/>
            <person name="Thomas B.C."/>
            <person name="Singh A."/>
            <person name="Wilkins M.J."/>
            <person name="Karaoz U."/>
            <person name="Brodie E.L."/>
            <person name="Williams K.H."/>
            <person name="Hubbard S.S."/>
            <person name="Banfield J.F."/>
        </authorList>
    </citation>
    <scope>NUCLEOTIDE SEQUENCE [LARGE SCALE GENOMIC DNA]</scope>
</reference>
<keyword evidence="2 5" id="KW-0694">RNA-binding</keyword>
<evidence type="ECO:0000256" key="4">
    <source>
        <dbReference type="ARBA" id="ARBA00023274"/>
    </source>
</evidence>
<dbReference type="InterPro" id="IPR011035">
    <property type="entry name" value="Ribosomal_bL25/Gln-tRNA_synth"/>
</dbReference>
<dbReference type="STRING" id="1802517.A2892_03305"/>
<dbReference type="Gene3D" id="2.170.120.20">
    <property type="entry name" value="Ribosomal protein L25, beta domain"/>
    <property type="match status" value="1"/>
</dbReference>
<comment type="caution">
    <text evidence="9">The sequence shown here is derived from an EMBL/GenBank/DDBJ whole genome shotgun (WGS) entry which is preliminary data.</text>
</comment>
<evidence type="ECO:0000256" key="6">
    <source>
        <dbReference type="SAM" id="MobiDB-lite"/>
    </source>
</evidence>
<dbReference type="InterPro" id="IPR029751">
    <property type="entry name" value="Ribosomal_L25_dom"/>
</dbReference>
<evidence type="ECO:0000259" key="7">
    <source>
        <dbReference type="Pfam" id="PF01386"/>
    </source>
</evidence>
<dbReference type="CDD" id="cd00495">
    <property type="entry name" value="Ribosomal_L25_TL5_CTC"/>
    <property type="match status" value="1"/>
</dbReference>
<evidence type="ECO:0000256" key="1">
    <source>
        <dbReference type="ARBA" id="ARBA00022730"/>
    </source>
</evidence>
<protein>
    <recommendedName>
        <fullName evidence="5">Large ribosomal subunit protein bL25</fullName>
    </recommendedName>
    <alternativeName>
        <fullName evidence="5">General stress protein CTC</fullName>
    </alternativeName>
</protein>
<evidence type="ECO:0000259" key="8">
    <source>
        <dbReference type="Pfam" id="PF14693"/>
    </source>
</evidence>
<organism evidence="9 10">
    <name type="scientific">Candidatus Woesebacteria bacterium RIFCSPLOWO2_01_FULL_39_10b</name>
    <dbReference type="NCBI Taxonomy" id="1802517"/>
    <lineage>
        <taxon>Bacteria</taxon>
        <taxon>Candidatus Woeseibacteriota</taxon>
    </lineage>
</organism>
<dbReference type="Gene3D" id="2.40.240.10">
    <property type="entry name" value="Ribosomal Protein L25, Chain P"/>
    <property type="match status" value="1"/>
</dbReference>
<dbReference type="SUPFAM" id="SSF50715">
    <property type="entry name" value="Ribosomal protein L25-like"/>
    <property type="match status" value="1"/>
</dbReference>
<dbReference type="AlphaFoldDB" id="A0A1F8B8J7"/>
<comment type="function">
    <text evidence="5">This is one of the proteins that binds to the 5S RNA in the ribosome where it forms part of the central protuberance.</text>
</comment>
<dbReference type="InterPro" id="IPR001021">
    <property type="entry name" value="Ribosomal_bL25_long"/>
</dbReference>
<feature type="domain" description="Large ribosomal subunit protein bL25 L25" evidence="7">
    <location>
        <begin position="6"/>
        <end position="91"/>
    </location>
</feature>
<dbReference type="GO" id="GO:0008097">
    <property type="term" value="F:5S rRNA binding"/>
    <property type="evidence" value="ECO:0007669"/>
    <property type="project" value="InterPro"/>
</dbReference>
<dbReference type="GO" id="GO:0003735">
    <property type="term" value="F:structural constituent of ribosome"/>
    <property type="evidence" value="ECO:0007669"/>
    <property type="project" value="InterPro"/>
</dbReference>
<sequence length="230" mass="25825">MDKLNLKAEKRKLFGRKVKRLRREGILPANIYGKSVKSQAVQVNLADFEKIYSKAGETNLVELMLSAKKFPVLIHKVQLDPVKDKPIHTDFLQVNLKEKVTADVPIELVGEAPAEKQGLGTVVQHIDEIGVEAFPANLPDKFEIDLTGLVKVDDLVQVKDISVDVKKVEINTDSEQIIVKIEPLRKEEEVKEEKPEVKEEGKEAEKEASTEAAKEGKAPQEKSEEKRTNK</sequence>
<name>A0A1F8B8J7_9BACT</name>
<dbReference type="PANTHER" id="PTHR33284">
    <property type="entry name" value="RIBOSOMAL PROTEIN L25/GLN-TRNA SYNTHETASE, ANTI-CODON-BINDING DOMAIN-CONTAINING PROTEIN"/>
    <property type="match status" value="1"/>
</dbReference>
<dbReference type="GO" id="GO:0022625">
    <property type="term" value="C:cytosolic large ribosomal subunit"/>
    <property type="evidence" value="ECO:0007669"/>
    <property type="project" value="TreeGrafter"/>
</dbReference>
<accession>A0A1F8B8J7</accession>
<dbReference type="HAMAP" id="MF_01334">
    <property type="entry name" value="Ribosomal_bL25_CTC"/>
    <property type="match status" value="1"/>
</dbReference>
<feature type="region of interest" description="Disordered" evidence="6">
    <location>
        <begin position="184"/>
        <end position="230"/>
    </location>
</feature>
<dbReference type="InterPro" id="IPR020057">
    <property type="entry name" value="Ribosomal_bL25_b-dom"/>
</dbReference>
<dbReference type="EMBL" id="MGHD01000005">
    <property type="protein sequence ID" value="OGM60341.1"/>
    <property type="molecule type" value="Genomic_DNA"/>
</dbReference>
<feature type="domain" description="Large ribosomal subunit protein bL25 beta" evidence="8">
    <location>
        <begin position="99"/>
        <end position="183"/>
    </location>
</feature>
<proteinExistence type="inferred from homology"/>
<dbReference type="InterPro" id="IPR020930">
    <property type="entry name" value="Ribosomal_uL5_bac-type"/>
</dbReference>
<dbReference type="Proteomes" id="UP000176404">
    <property type="component" value="Unassembled WGS sequence"/>
</dbReference>
<keyword evidence="1 5" id="KW-0699">rRNA-binding</keyword>
<dbReference type="Pfam" id="PF14693">
    <property type="entry name" value="Ribosomal_TL5_C"/>
    <property type="match status" value="1"/>
</dbReference>
<dbReference type="PANTHER" id="PTHR33284:SF1">
    <property type="entry name" value="RIBOSOMAL PROTEIN L25_GLN-TRNA SYNTHETASE, ANTI-CODON-BINDING DOMAIN-CONTAINING PROTEIN"/>
    <property type="match status" value="1"/>
</dbReference>
<keyword evidence="4 5" id="KW-0687">Ribonucleoprotein</keyword>
<evidence type="ECO:0000256" key="2">
    <source>
        <dbReference type="ARBA" id="ARBA00022884"/>
    </source>
</evidence>
<dbReference type="GO" id="GO:0006412">
    <property type="term" value="P:translation"/>
    <property type="evidence" value="ECO:0007669"/>
    <property type="project" value="UniProtKB-UniRule"/>
</dbReference>
<evidence type="ECO:0000256" key="5">
    <source>
        <dbReference type="HAMAP-Rule" id="MF_01334"/>
    </source>
</evidence>
<gene>
    <name evidence="5" type="primary">rplY</name>
    <name evidence="5" type="synonym">ctc</name>
    <name evidence="9" type="ORF">A2892_03305</name>
</gene>
<dbReference type="InterPro" id="IPR037121">
    <property type="entry name" value="Ribosomal_bL25_C"/>
</dbReference>
<comment type="similarity">
    <text evidence="5">Belongs to the bacterial ribosomal protein bL25 family. CTC subfamily.</text>
</comment>
<dbReference type="Pfam" id="PF01386">
    <property type="entry name" value="Ribosomal_L25p"/>
    <property type="match status" value="1"/>
</dbReference>
<evidence type="ECO:0000313" key="9">
    <source>
        <dbReference type="EMBL" id="OGM60341.1"/>
    </source>
</evidence>
<evidence type="ECO:0000313" key="10">
    <source>
        <dbReference type="Proteomes" id="UP000176404"/>
    </source>
</evidence>
<comment type="subunit">
    <text evidence="5">Part of the 50S ribosomal subunit; part of the 5S rRNA/L5/L18/L25 subcomplex. Contacts the 5S rRNA. Binds to the 5S rRNA independently of L5 and L18.</text>
</comment>
<dbReference type="InterPro" id="IPR020056">
    <property type="entry name" value="Rbsml_bL25/Gln-tRNA_synth_N"/>
</dbReference>
<keyword evidence="3 5" id="KW-0689">Ribosomal protein</keyword>
<dbReference type="NCBIfam" id="TIGR00731">
    <property type="entry name" value="bL25_bact_ctc"/>
    <property type="match status" value="1"/>
</dbReference>
<evidence type="ECO:0000256" key="3">
    <source>
        <dbReference type="ARBA" id="ARBA00022980"/>
    </source>
</evidence>